<dbReference type="VEuPathDB" id="FungiDB:HMPREF1120_05195"/>
<keyword evidence="2" id="KW-1185">Reference proteome</keyword>
<organism evidence="1 2">
    <name type="scientific">Exophiala dermatitidis (strain ATCC 34100 / CBS 525.76 / NIH/UT8656)</name>
    <name type="common">Black yeast</name>
    <name type="synonym">Wangiella dermatitidis</name>
    <dbReference type="NCBI Taxonomy" id="858893"/>
    <lineage>
        <taxon>Eukaryota</taxon>
        <taxon>Fungi</taxon>
        <taxon>Dikarya</taxon>
        <taxon>Ascomycota</taxon>
        <taxon>Pezizomycotina</taxon>
        <taxon>Eurotiomycetes</taxon>
        <taxon>Chaetothyriomycetidae</taxon>
        <taxon>Chaetothyriales</taxon>
        <taxon>Herpotrichiellaceae</taxon>
        <taxon>Exophiala</taxon>
    </lineage>
</organism>
<sequence length="135" mass="15328">MMPLLGLDNLTLDRPRRFPWDDIHIYCDGAVVKSLEMAASEREETDARLTISYAHTDTHANTYTCITSGNDDPTPCTVRGELKRKRSDKVRRTPYSELWPVCNTILFLFFPHRMQHQPGALCGAVVTVANADEDF</sequence>
<evidence type="ECO:0000313" key="1">
    <source>
        <dbReference type="EMBL" id="EHY57147.1"/>
    </source>
</evidence>
<dbReference type="InParanoid" id="H6BZZ8"/>
<protein>
    <submittedName>
        <fullName evidence="1">Uncharacterized protein</fullName>
    </submittedName>
</protein>
<dbReference type="RefSeq" id="XP_009157608.1">
    <property type="nucleotide sequence ID" value="XM_009159360.1"/>
</dbReference>
<gene>
    <name evidence="1" type="ORF">HMPREF1120_05195</name>
</gene>
<proteinExistence type="predicted"/>
<dbReference type="HOGENOM" id="CLU_1885769_0_0_1"/>
<reference evidence="1" key="1">
    <citation type="submission" date="2011-07" db="EMBL/GenBank/DDBJ databases">
        <title>The Genome Sequence of Exophiala (Wangiella) dermatitidis NIH/UT8656.</title>
        <authorList>
            <consortium name="The Broad Institute Genome Sequencing Platform"/>
            <person name="Cuomo C."/>
            <person name="Wang Z."/>
            <person name="Hunicke-Smith S."/>
            <person name="Szanislo P.J."/>
            <person name="Earl A."/>
            <person name="Young S.K."/>
            <person name="Zeng Q."/>
            <person name="Gargeya S."/>
            <person name="Fitzgerald M."/>
            <person name="Haas B."/>
            <person name="Abouelleil A."/>
            <person name="Alvarado L."/>
            <person name="Arachchi H.M."/>
            <person name="Berlin A."/>
            <person name="Brown A."/>
            <person name="Chapman S.B."/>
            <person name="Chen Z."/>
            <person name="Dunbar C."/>
            <person name="Freedman E."/>
            <person name="Gearin G."/>
            <person name="Gellesch M."/>
            <person name="Goldberg J."/>
            <person name="Griggs A."/>
            <person name="Gujja S."/>
            <person name="Heiman D."/>
            <person name="Howarth C."/>
            <person name="Larson L."/>
            <person name="Lui A."/>
            <person name="MacDonald P.J.P."/>
            <person name="Montmayeur A."/>
            <person name="Murphy C."/>
            <person name="Neiman D."/>
            <person name="Pearson M."/>
            <person name="Priest M."/>
            <person name="Roberts A."/>
            <person name="Saif S."/>
            <person name="Shea T."/>
            <person name="Shenoy N."/>
            <person name="Sisk P."/>
            <person name="Stolte C."/>
            <person name="Sykes S."/>
            <person name="Wortman J."/>
            <person name="Nusbaum C."/>
            <person name="Birren B."/>
        </authorList>
    </citation>
    <scope>NUCLEOTIDE SEQUENCE</scope>
    <source>
        <strain evidence="1">NIH/UT8656</strain>
    </source>
</reference>
<name>H6BZZ8_EXODN</name>
<evidence type="ECO:0000313" key="2">
    <source>
        <dbReference type="Proteomes" id="UP000007304"/>
    </source>
</evidence>
<accession>H6BZZ8</accession>
<dbReference type="Proteomes" id="UP000007304">
    <property type="component" value="Unassembled WGS sequence"/>
</dbReference>
<dbReference type="AlphaFoldDB" id="H6BZZ8"/>
<dbReference type="GeneID" id="20309834"/>
<dbReference type="EMBL" id="JH226133">
    <property type="protein sequence ID" value="EHY57147.1"/>
    <property type="molecule type" value="Genomic_DNA"/>
</dbReference>